<dbReference type="Pfam" id="PF17800">
    <property type="entry name" value="NPL"/>
    <property type="match status" value="1"/>
</dbReference>
<comment type="caution">
    <text evidence="7">The sequence shown here is derived from an EMBL/GenBank/DDBJ whole genome shotgun (WGS) entry which is preliminary data.</text>
</comment>
<evidence type="ECO:0000256" key="2">
    <source>
        <dbReference type="ARBA" id="ARBA00013194"/>
    </source>
</evidence>
<evidence type="ECO:0000256" key="4">
    <source>
        <dbReference type="ARBA" id="ARBA00023235"/>
    </source>
</evidence>
<dbReference type="InterPro" id="IPR001179">
    <property type="entry name" value="PPIase_FKBP_dom"/>
</dbReference>
<proteinExistence type="predicted"/>
<reference evidence="7" key="1">
    <citation type="submission" date="2022-04" db="EMBL/GenBank/DDBJ databases">
        <title>A functionally conserved STORR gene fusion in Papaver species that diverged 16.8 million years ago.</title>
        <authorList>
            <person name="Catania T."/>
        </authorList>
    </citation>
    <scope>NUCLEOTIDE SEQUENCE</scope>
    <source>
        <strain evidence="7">S-188037</strain>
    </source>
</reference>
<dbReference type="GO" id="GO:0003755">
    <property type="term" value="F:peptidyl-prolyl cis-trans isomerase activity"/>
    <property type="evidence" value="ECO:0007669"/>
    <property type="project" value="UniProtKB-KW"/>
</dbReference>
<keyword evidence="8" id="KW-1185">Reference proteome</keyword>
<dbReference type="AlphaFoldDB" id="A0AAD4T6J9"/>
<evidence type="ECO:0000256" key="3">
    <source>
        <dbReference type="ARBA" id="ARBA00023110"/>
    </source>
</evidence>
<dbReference type="Pfam" id="PF00254">
    <property type="entry name" value="FKBP_C"/>
    <property type="match status" value="1"/>
</dbReference>
<name>A0AAD4T6J9_9MAGN</name>
<comment type="catalytic activity">
    <reaction evidence="1 5">
        <text>[protein]-peptidylproline (omega=180) = [protein]-peptidylproline (omega=0)</text>
        <dbReference type="Rhea" id="RHEA:16237"/>
        <dbReference type="Rhea" id="RHEA-COMP:10747"/>
        <dbReference type="Rhea" id="RHEA-COMP:10748"/>
        <dbReference type="ChEBI" id="CHEBI:83833"/>
        <dbReference type="ChEBI" id="CHEBI:83834"/>
        <dbReference type="EC" id="5.2.1.8"/>
    </reaction>
</comment>
<dbReference type="InterPro" id="IPR041232">
    <property type="entry name" value="NPL"/>
</dbReference>
<feature type="domain" description="PPIase FKBP-type" evidence="6">
    <location>
        <begin position="149"/>
        <end position="236"/>
    </location>
</feature>
<sequence>MAFWGIELVAGEPITHVFEKSRGRLRISKATLGIGLSEGRSVVQCKVGNRSPILLCSLRPRTKESCSMDIEFKEDEDVVFEVIGGPTTTNVHLSGFYLAKSAHGEIRINDHSEFDEAEINGNVRTLASGLIIADLEKGQHPSTMIAIPGSKVSVSCIGQLKSNGYIFESIVSNTPFYFRLGAGEVIAGWEIGINGMRVGDKRRITIPPLLAYGSKGRQHVPPNSWVIYEIKMLSISYSVPV</sequence>
<accession>A0AAD4T6J9</accession>
<evidence type="ECO:0000256" key="1">
    <source>
        <dbReference type="ARBA" id="ARBA00000971"/>
    </source>
</evidence>
<dbReference type="PANTHER" id="PTHR43811">
    <property type="entry name" value="FKBP-TYPE PEPTIDYL-PROLYL CIS-TRANS ISOMERASE FKPA"/>
    <property type="match status" value="1"/>
</dbReference>
<evidence type="ECO:0000313" key="7">
    <source>
        <dbReference type="EMBL" id="KAI3939927.1"/>
    </source>
</evidence>
<dbReference type="PROSITE" id="PS50059">
    <property type="entry name" value="FKBP_PPIASE"/>
    <property type="match status" value="1"/>
</dbReference>
<keyword evidence="4 5" id="KW-0413">Isomerase</keyword>
<dbReference type="EMBL" id="JAJJMB010005286">
    <property type="protein sequence ID" value="KAI3939927.1"/>
    <property type="molecule type" value="Genomic_DNA"/>
</dbReference>
<organism evidence="7 8">
    <name type="scientific">Papaver atlanticum</name>
    <dbReference type="NCBI Taxonomy" id="357466"/>
    <lineage>
        <taxon>Eukaryota</taxon>
        <taxon>Viridiplantae</taxon>
        <taxon>Streptophyta</taxon>
        <taxon>Embryophyta</taxon>
        <taxon>Tracheophyta</taxon>
        <taxon>Spermatophyta</taxon>
        <taxon>Magnoliopsida</taxon>
        <taxon>Ranunculales</taxon>
        <taxon>Papaveraceae</taxon>
        <taxon>Papaveroideae</taxon>
        <taxon>Papaver</taxon>
    </lineage>
</organism>
<protein>
    <recommendedName>
        <fullName evidence="2 5">peptidylprolyl isomerase</fullName>
        <ecNumber evidence="2 5">5.2.1.8</ecNumber>
    </recommendedName>
</protein>
<evidence type="ECO:0000313" key="8">
    <source>
        <dbReference type="Proteomes" id="UP001202328"/>
    </source>
</evidence>
<dbReference type="SUPFAM" id="SSF54534">
    <property type="entry name" value="FKBP-like"/>
    <property type="match status" value="1"/>
</dbReference>
<evidence type="ECO:0000256" key="5">
    <source>
        <dbReference type="PROSITE-ProRule" id="PRU00277"/>
    </source>
</evidence>
<evidence type="ECO:0000259" key="6">
    <source>
        <dbReference type="PROSITE" id="PS50059"/>
    </source>
</evidence>
<dbReference type="Proteomes" id="UP001202328">
    <property type="component" value="Unassembled WGS sequence"/>
</dbReference>
<gene>
    <name evidence="7" type="ORF">MKW98_029703</name>
</gene>
<dbReference type="Gene3D" id="2.60.120.340">
    <property type="entry name" value="Nucleoplasmin core domain"/>
    <property type="match status" value="1"/>
</dbReference>
<dbReference type="PANTHER" id="PTHR43811:SF19">
    <property type="entry name" value="39 KDA FK506-BINDING NUCLEAR PROTEIN"/>
    <property type="match status" value="1"/>
</dbReference>
<dbReference type="Gene3D" id="3.10.50.40">
    <property type="match status" value="1"/>
</dbReference>
<keyword evidence="3 5" id="KW-0697">Rotamase</keyword>
<dbReference type="EC" id="5.2.1.8" evidence="2 5"/>
<dbReference type="InterPro" id="IPR046357">
    <property type="entry name" value="PPIase_dom_sf"/>
</dbReference>